<dbReference type="InterPro" id="IPR051678">
    <property type="entry name" value="AGP_Transferase"/>
</dbReference>
<evidence type="ECO:0000313" key="3">
    <source>
        <dbReference type="Proteomes" id="UP000711047"/>
    </source>
</evidence>
<evidence type="ECO:0000259" key="1">
    <source>
        <dbReference type="Pfam" id="PF01636"/>
    </source>
</evidence>
<dbReference type="SUPFAM" id="SSF56112">
    <property type="entry name" value="Protein kinase-like (PK-like)"/>
    <property type="match status" value="1"/>
</dbReference>
<gene>
    <name evidence="2" type="ORF">HQN87_01430</name>
</gene>
<dbReference type="PANTHER" id="PTHR21310">
    <property type="entry name" value="AMINOGLYCOSIDE PHOSPHOTRANSFERASE-RELATED-RELATED"/>
    <property type="match status" value="1"/>
</dbReference>
<reference evidence="2 3" key="1">
    <citation type="submission" date="2020-05" db="EMBL/GenBank/DDBJ databases">
        <title>Paenibacillus glebae, sp. nov., Paenibacillus humi sp. nov., Paenibacillus pedi sp. nov., Paenibacillus terrestris sp. nov. and Paenibacillus terricola sp. nov., isolated from a forest top soil sample.</title>
        <authorList>
            <person name="Qi S."/>
            <person name="Carlier A."/>
            <person name="Cnockaert M."/>
            <person name="Vandamme P."/>
        </authorList>
    </citation>
    <scope>NUCLEOTIDE SEQUENCE [LARGE SCALE GENOMIC DNA]</scope>
    <source>
        <strain evidence="2 3">LMG 29502</strain>
    </source>
</reference>
<dbReference type="InterPro" id="IPR002575">
    <property type="entry name" value="Aminoglycoside_PTrfase"/>
</dbReference>
<dbReference type="PANTHER" id="PTHR21310:SF15">
    <property type="entry name" value="AMINOGLYCOSIDE PHOSPHOTRANSFERASE DOMAIN-CONTAINING PROTEIN"/>
    <property type="match status" value="1"/>
</dbReference>
<dbReference type="EMBL" id="JABMKX010000001">
    <property type="protein sequence ID" value="NQX43977.1"/>
    <property type="molecule type" value="Genomic_DNA"/>
</dbReference>
<sequence>MESFTKVKLNDRQLSLLAAAAFGEHLEVTGSRELTGGFFNTGYDLELSDGRSVILKVAPGPETETLSYEKDIMRAEVAALRLVRAAGGVPVPEVYSYDDSLQLIPCPYFFMEKIEGQPYNEVKESLSEEQRYSIEYELGQYQRIINEIQGPAFGLFGGQADGSGRSWRDTFRSMLLNVLQDAVRLGARLPASQTEIEQVLERYLPALDEVTQPRLVHWDLWNGNVFVQDGVIVSIIDWERAMWGDVLLEYYFRHFENSAAFYEGYGKVFNSRNEVLRKQLYDLYLDLIMLIECYSRQYKDENHVNWAHDNLAESWKQFTALVL</sequence>
<protein>
    <submittedName>
        <fullName evidence="2">Aminoglycoside phosphotransferase family protein</fullName>
    </submittedName>
</protein>
<dbReference type="Gene3D" id="3.30.200.20">
    <property type="entry name" value="Phosphorylase Kinase, domain 1"/>
    <property type="match status" value="1"/>
</dbReference>
<keyword evidence="3" id="KW-1185">Reference proteome</keyword>
<dbReference type="Pfam" id="PF01636">
    <property type="entry name" value="APH"/>
    <property type="match status" value="1"/>
</dbReference>
<accession>A0ABX2DH87</accession>
<dbReference type="Proteomes" id="UP000711047">
    <property type="component" value="Unassembled WGS sequence"/>
</dbReference>
<feature type="domain" description="Aminoglycoside phosphotransferase" evidence="1">
    <location>
        <begin position="32"/>
        <end position="250"/>
    </location>
</feature>
<dbReference type="Gene3D" id="3.90.1200.10">
    <property type="match status" value="1"/>
</dbReference>
<name>A0ABX2DH87_9BACL</name>
<dbReference type="RefSeq" id="WP_173126620.1">
    <property type="nucleotide sequence ID" value="NZ_JABMKX010000001.1"/>
</dbReference>
<comment type="caution">
    <text evidence="2">The sequence shown here is derived from an EMBL/GenBank/DDBJ whole genome shotgun (WGS) entry which is preliminary data.</text>
</comment>
<organism evidence="2 3">
    <name type="scientific">Paenibacillus tritici</name>
    <dbReference type="NCBI Taxonomy" id="1873425"/>
    <lineage>
        <taxon>Bacteria</taxon>
        <taxon>Bacillati</taxon>
        <taxon>Bacillota</taxon>
        <taxon>Bacilli</taxon>
        <taxon>Bacillales</taxon>
        <taxon>Paenibacillaceae</taxon>
        <taxon>Paenibacillus</taxon>
    </lineage>
</organism>
<dbReference type="InterPro" id="IPR011009">
    <property type="entry name" value="Kinase-like_dom_sf"/>
</dbReference>
<evidence type="ECO:0000313" key="2">
    <source>
        <dbReference type="EMBL" id="NQX43977.1"/>
    </source>
</evidence>
<proteinExistence type="predicted"/>